<dbReference type="OrthoDB" id="3265526at2759"/>
<feature type="transmembrane region" description="Helical" evidence="1">
    <location>
        <begin position="113"/>
        <end position="132"/>
    </location>
</feature>
<dbReference type="PANTHER" id="PTHR40465:SF1">
    <property type="entry name" value="DUF6534 DOMAIN-CONTAINING PROTEIN"/>
    <property type="match status" value="1"/>
</dbReference>
<dbReference type="STRING" id="230819.A0A5C3KMN4"/>
<sequence length="381" mass="42153">MPLLFGPMLIGVLLNTILYGILIMQMFIYWQRYKSDATWIRVFILFLFIAETVNTVLNAHMIYVPLIIQWGTQEAVTYFPMMLAADPLVTAIIAAPVQMFVGWRIRIISRSSWLLLLIWALALTGLGGGIWLSVTVTQIREFARKPELHWPALLWLLSSAIVDVVITISLVFHLSRRKTGFRGTDNSIDRIIRLTIQTGMVTTVFAILDVLCFLLLPRTTINFIWDFALSKLYTNALMSTLNARGSWGSHNIATTVTGSDGQFNLLFGGQTGLRTEQQSGDGADIEIAVVPSFNRFRLPGNDVNVSVSDLRLHEDSSGAYYAMKEGTFTAGTTAQSFKNFSSESAEIGDNGVAEDDWEKGDVGKIGLVMGEAVSHQGESVG</sequence>
<evidence type="ECO:0000313" key="4">
    <source>
        <dbReference type="Proteomes" id="UP000307440"/>
    </source>
</evidence>
<name>A0A5C3KMN4_COPMA</name>
<dbReference type="AlphaFoldDB" id="A0A5C3KMN4"/>
<feature type="transmembrane region" description="Helical" evidence="1">
    <location>
        <begin position="152"/>
        <end position="174"/>
    </location>
</feature>
<dbReference type="EMBL" id="ML210266">
    <property type="protein sequence ID" value="TFK21502.1"/>
    <property type="molecule type" value="Genomic_DNA"/>
</dbReference>
<reference evidence="3 4" key="1">
    <citation type="journal article" date="2019" name="Nat. Ecol. Evol.">
        <title>Megaphylogeny resolves global patterns of mushroom evolution.</title>
        <authorList>
            <person name="Varga T."/>
            <person name="Krizsan K."/>
            <person name="Foldi C."/>
            <person name="Dima B."/>
            <person name="Sanchez-Garcia M."/>
            <person name="Sanchez-Ramirez S."/>
            <person name="Szollosi G.J."/>
            <person name="Szarkandi J.G."/>
            <person name="Papp V."/>
            <person name="Albert L."/>
            <person name="Andreopoulos W."/>
            <person name="Angelini C."/>
            <person name="Antonin V."/>
            <person name="Barry K.W."/>
            <person name="Bougher N.L."/>
            <person name="Buchanan P."/>
            <person name="Buyck B."/>
            <person name="Bense V."/>
            <person name="Catcheside P."/>
            <person name="Chovatia M."/>
            <person name="Cooper J."/>
            <person name="Damon W."/>
            <person name="Desjardin D."/>
            <person name="Finy P."/>
            <person name="Geml J."/>
            <person name="Haridas S."/>
            <person name="Hughes K."/>
            <person name="Justo A."/>
            <person name="Karasinski D."/>
            <person name="Kautmanova I."/>
            <person name="Kiss B."/>
            <person name="Kocsube S."/>
            <person name="Kotiranta H."/>
            <person name="LaButti K.M."/>
            <person name="Lechner B.E."/>
            <person name="Liimatainen K."/>
            <person name="Lipzen A."/>
            <person name="Lukacs Z."/>
            <person name="Mihaltcheva S."/>
            <person name="Morgado L.N."/>
            <person name="Niskanen T."/>
            <person name="Noordeloos M.E."/>
            <person name="Ohm R.A."/>
            <person name="Ortiz-Santana B."/>
            <person name="Ovrebo C."/>
            <person name="Racz N."/>
            <person name="Riley R."/>
            <person name="Savchenko A."/>
            <person name="Shiryaev A."/>
            <person name="Soop K."/>
            <person name="Spirin V."/>
            <person name="Szebenyi C."/>
            <person name="Tomsovsky M."/>
            <person name="Tulloss R.E."/>
            <person name="Uehling J."/>
            <person name="Grigoriev I.V."/>
            <person name="Vagvolgyi C."/>
            <person name="Papp T."/>
            <person name="Martin F.M."/>
            <person name="Miettinen O."/>
            <person name="Hibbett D.S."/>
            <person name="Nagy L.G."/>
        </authorList>
    </citation>
    <scope>NUCLEOTIDE SEQUENCE [LARGE SCALE GENOMIC DNA]</scope>
    <source>
        <strain evidence="3 4">CBS 121175</strain>
    </source>
</reference>
<feature type="transmembrane region" description="Helical" evidence="1">
    <location>
        <begin position="78"/>
        <end position="101"/>
    </location>
</feature>
<accession>A0A5C3KMN4</accession>
<dbReference type="PANTHER" id="PTHR40465">
    <property type="entry name" value="CHROMOSOME 1, WHOLE GENOME SHOTGUN SEQUENCE"/>
    <property type="match status" value="1"/>
</dbReference>
<dbReference type="InterPro" id="IPR045339">
    <property type="entry name" value="DUF6534"/>
</dbReference>
<feature type="transmembrane region" description="Helical" evidence="1">
    <location>
        <begin position="42"/>
        <end position="66"/>
    </location>
</feature>
<proteinExistence type="predicted"/>
<keyword evidence="1" id="KW-0472">Membrane</keyword>
<keyword evidence="1" id="KW-1133">Transmembrane helix</keyword>
<keyword evidence="4" id="KW-1185">Reference proteome</keyword>
<keyword evidence="1" id="KW-0812">Transmembrane</keyword>
<feature type="domain" description="DUF6534" evidence="2">
    <location>
        <begin position="159"/>
        <end position="245"/>
    </location>
</feature>
<feature type="transmembrane region" description="Helical" evidence="1">
    <location>
        <begin position="6"/>
        <end position="30"/>
    </location>
</feature>
<dbReference type="Proteomes" id="UP000307440">
    <property type="component" value="Unassembled WGS sequence"/>
</dbReference>
<evidence type="ECO:0000256" key="1">
    <source>
        <dbReference type="SAM" id="Phobius"/>
    </source>
</evidence>
<evidence type="ECO:0000259" key="2">
    <source>
        <dbReference type="Pfam" id="PF20152"/>
    </source>
</evidence>
<evidence type="ECO:0000313" key="3">
    <source>
        <dbReference type="EMBL" id="TFK21502.1"/>
    </source>
</evidence>
<organism evidence="3 4">
    <name type="scientific">Coprinopsis marcescibilis</name>
    <name type="common">Agaric fungus</name>
    <name type="synonym">Psathyrella marcescibilis</name>
    <dbReference type="NCBI Taxonomy" id="230819"/>
    <lineage>
        <taxon>Eukaryota</taxon>
        <taxon>Fungi</taxon>
        <taxon>Dikarya</taxon>
        <taxon>Basidiomycota</taxon>
        <taxon>Agaricomycotina</taxon>
        <taxon>Agaricomycetes</taxon>
        <taxon>Agaricomycetidae</taxon>
        <taxon>Agaricales</taxon>
        <taxon>Agaricineae</taxon>
        <taxon>Psathyrellaceae</taxon>
        <taxon>Coprinopsis</taxon>
    </lineage>
</organism>
<protein>
    <recommendedName>
        <fullName evidence="2">DUF6534 domain-containing protein</fullName>
    </recommendedName>
</protein>
<gene>
    <name evidence="3" type="ORF">FA15DRAFT_78689</name>
</gene>
<dbReference type="Pfam" id="PF20152">
    <property type="entry name" value="DUF6534"/>
    <property type="match status" value="1"/>
</dbReference>
<feature type="transmembrane region" description="Helical" evidence="1">
    <location>
        <begin position="194"/>
        <end position="216"/>
    </location>
</feature>